<dbReference type="EMBL" id="JAQQWI010000007">
    <property type="protein sequence ID" value="KAK8028877.1"/>
    <property type="molecule type" value="Genomic_DNA"/>
</dbReference>
<name>A0ABR1SAM5_9PEZI</name>
<organism evidence="1 2">
    <name type="scientific">Apiospora marii</name>
    <dbReference type="NCBI Taxonomy" id="335849"/>
    <lineage>
        <taxon>Eukaryota</taxon>
        <taxon>Fungi</taxon>
        <taxon>Dikarya</taxon>
        <taxon>Ascomycota</taxon>
        <taxon>Pezizomycotina</taxon>
        <taxon>Sordariomycetes</taxon>
        <taxon>Xylariomycetidae</taxon>
        <taxon>Amphisphaeriales</taxon>
        <taxon>Apiosporaceae</taxon>
        <taxon>Apiospora</taxon>
    </lineage>
</organism>
<accession>A0ABR1SAM5</accession>
<evidence type="ECO:0000313" key="2">
    <source>
        <dbReference type="Proteomes" id="UP001396898"/>
    </source>
</evidence>
<dbReference type="Proteomes" id="UP001396898">
    <property type="component" value="Unassembled WGS sequence"/>
</dbReference>
<proteinExistence type="predicted"/>
<comment type="caution">
    <text evidence="1">The sequence shown here is derived from an EMBL/GenBank/DDBJ whole genome shotgun (WGS) entry which is preliminary data.</text>
</comment>
<evidence type="ECO:0000313" key="1">
    <source>
        <dbReference type="EMBL" id="KAK8028877.1"/>
    </source>
</evidence>
<protein>
    <submittedName>
        <fullName evidence="1">Uncharacterized protein</fullName>
    </submittedName>
</protein>
<gene>
    <name evidence="1" type="ORF">PG991_005933</name>
</gene>
<sequence>MLAVCLDSVEALWLRPFHNVLLDSCKFAHVETQTGDNLSPKLQKLLSILTSQEGFADPVHDVDAVLGEINGPDVCSALGHCASGIQPDASIQAIEISIADNKLATHIRDTNIGTVEFRYRVLLGRESGGTPVSLALVDNPEPTMQFEFLAGAWIFDEVFVRI</sequence>
<keyword evidence="2" id="KW-1185">Reference proteome</keyword>
<reference evidence="1 2" key="1">
    <citation type="submission" date="2023-01" db="EMBL/GenBank/DDBJ databases">
        <title>Analysis of 21 Apiospora genomes using comparative genomics revels a genus with tremendous synthesis potential of carbohydrate active enzymes and secondary metabolites.</title>
        <authorList>
            <person name="Sorensen T."/>
        </authorList>
    </citation>
    <scope>NUCLEOTIDE SEQUENCE [LARGE SCALE GENOMIC DNA]</scope>
    <source>
        <strain evidence="1 2">CBS 20057</strain>
    </source>
</reference>